<dbReference type="InterPro" id="IPR025164">
    <property type="entry name" value="Toastrack_DUF4097"/>
</dbReference>
<protein>
    <submittedName>
        <fullName evidence="2">DUF4097 domain-containing protein</fullName>
    </submittedName>
</protein>
<dbReference type="RefSeq" id="WP_249100253.1">
    <property type="nucleotide sequence ID" value="NZ_JAMAST010000005.1"/>
</dbReference>
<sequence>MKRFLIVLAIVVAAYVIFFNPFRSPSLWFGQQRTSETVTEQVENVEINVGSIKTEVVLDSGNRVKAELRGRGSVSVRRTGESINVQTHPSPFSWQWWNHSKLIITLPRSYADKLQLTVGSGMLTFNHDSSAINYRTLQVNVSSGSVQLNKVSSDRAQLKVHSGSLNMDHFSGAFTAQVQSGKAEIDLAKLKGSSSVSVNSGFAHVNLPDHADFHLKGKSNSGLIRCTLPLKEKVSGNGVLNGVRGSGKYPIDATVNSGLLRIE</sequence>
<organism evidence="2 3">
    <name type="scientific">Sporolactobacillus mangiferae</name>
    <dbReference type="NCBI Taxonomy" id="2940498"/>
    <lineage>
        <taxon>Bacteria</taxon>
        <taxon>Bacillati</taxon>
        <taxon>Bacillota</taxon>
        <taxon>Bacilli</taxon>
        <taxon>Bacillales</taxon>
        <taxon>Sporolactobacillaceae</taxon>
        <taxon>Sporolactobacillus</taxon>
    </lineage>
</organism>
<comment type="caution">
    <text evidence="2">The sequence shown here is derived from an EMBL/GenBank/DDBJ whole genome shotgun (WGS) entry which is preliminary data.</text>
</comment>
<reference evidence="2 3" key="1">
    <citation type="submission" date="2022-05" db="EMBL/GenBank/DDBJ databases">
        <title>Sporolactobacillus sp nov CPB3-1, isolated from tree bark (Mangifera indica L.).</title>
        <authorList>
            <person name="Phuengjayaem S."/>
            <person name="Tanasupawat S."/>
        </authorList>
    </citation>
    <scope>NUCLEOTIDE SEQUENCE [LARGE SCALE GENOMIC DNA]</scope>
    <source>
        <strain evidence="2 3">CPB3-1</strain>
    </source>
</reference>
<keyword evidence="3" id="KW-1185">Reference proteome</keyword>
<evidence type="ECO:0000313" key="2">
    <source>
        <dbReference type="EMBL" id="MCL1631718.1"/>
    </source>
</evidence>
<evidence type="ECO:0000313" key="3">
    <source>
        <dbReference type="Proteomes" id="UP001203004"/>
    </source>
</evidence>
<accession>A0ABT0MAM9</accession>
<dbReference type="EMBL" id="JAMAST010000005">
    <property type="protein sequence ID" value="MCL1631718.1"/>
    <property type="molecule type" value="Genomic_DNA"/>
</dbReference>
<dbReference type="Pfam" id="PF13349">
    <property type="entry name" value="DUF4097"/>
    <property type="match status" value="1"/>
</dbReference>
<proteinExistence type="predicted"/>
<name>A0ABT0MAM9_9BACL</name>
<evidence type="ECO:0000259" key="1">
    <source>
        <dbReference type="Pfam" id="PF13349"/>
    </source>
</evidence>
<feature type="domain" description="DUF4097" evidence="1">
    <location>
        <begin position="44"/>
        <end position="259"/>
    </location>
</feature>
<gene>
    <name evidence="2" type="ORF">M3N64_07115</name>
</gene>
<dbReference type="Proteomes" id="UP001203004">
    <property type="component" value="Unassembled WGS sequence"/>
</dbReference>
<dbReference type="Gene3D" id="2.160.20.120">
    <property type="match status" value="1"/>
</dbReference>